<sequence length="372" mass="42844">MSLHKLPLFVWAIFVTAILLLLSLPVLAGKLILPALNLAVCWELLTHHLILSLRQSAGNLSYLNGFGILRDSTPEFIFCNLISFHKNFSLLNKSDFSAYLAGLIEGDGTIIVPKSTRSDKGKLNYPSIQIVFHLKDLPLAMLIQKELRHGSLSRKKGVNAYILTINNFEGLILICSLINGNMRTPKIHALSRLIDWLNNRFETLNLIKLPLNNSNLSENAWLSGFIEADGHFSIRTTEKIKYPRIECKLEISQRQKDHNGYDNFQFLSLIADLLLTEVKSIRMDKEKPEYRLRTTSLKGNLILENYLRQFPLFGSKYLDSMDWLKVLNIFKEGLHKENNEISGEIKEIKSVMNEKRQEFVWDHLQEFYKLDK</sequence>
<dbReference type="GO" id="GO:0004519">
    <property type="term" value="F:endonuclease activity"/>
    <property type="evidence" value="ECO:0007669"/>
    <property type="project" value="InterPro"/>
</dbReference>
<dbReference type="OrthoDB" id="3248841at2759"/>
<evidence type="ECO:0000313" key="3">
    <source>
        <dbReference type="EMBL" id="OSX56136.1"/>
    </source>
</evidence>
<dbReference type="GeneID" id="36332559"/>
<accession>A0A1X6MIS2</accession>
<comment type="function">
    <text evidence="1">Mitochondrial DNA endonuclease involved in intron homing.</text>
</comment>
<proteinExistence type="predicted"/>
<dbReference type="InterPro" id="IPR004860">
    <property type="entry name" value="LAGLIDADG_dom"/>
</dbReference>
<feature type="domain" description="Homing endonuclease LAGLIDADG" evidence="2">
    <location>
        <begin position="100"/>
        <end position="191"/>
    </location>
</feature>
<dbReference type="GO" id="GO:0005739">
    <property type="term" value="C:mitochondrion"/>
    <property type="evidence" value="ECO:0007669"/>
    <property type="project" value="UniProtKB-ARBA"/>
</dbReference>
<dbReference type="PANTHER" id="PTHR36181">
    <property type="entry name" value="INTRON-ENCODED ENDONUCLEASE AI3-RELATED"/>
    <property type="match status" value="1"/>
</dbReference>
<dbReference type="SUPFAM" id="SSF81442">
    <property type="entry name" value="Cytochrome c oxidase subunit I-like"/>
    <property type="match status" value="1"/>
</dbReference>
<dbReference type="SUPFAM" id="SSF55608">
    <property type="entry name" value="Homing endonucleases"/>
    <property type="match status" value="2"/>
</dbReference>
<dbReference type="Proteomes" id="UP000194127">
    <property type="component" value="Unassembled WGS sequence"/>
</dbReference>
<evidence type="ECO:0000313" key="4">
    <source>
        <dbReference type="Proteomes" id="UP000194127"/>
    </source>
</evidence>
<dbReference type="Gene3D" id="1.20.210.10">
    <property type="entry name" value="Cytochrome c oxidase-like, subunit I domain"/>
    <property type="match status" value="1"/>
</dbReference>
<feature type="domain" description="Homing endonuclease LAGLIDADG" evidence="2">
    <location>
        <begin position="222"/>
        <end position="326"/>
    </location>
</feature>
<dbReference type="FunFam" id="3.10.28.10:FF:000007">
    <property type="entry name" value="Intron-encoded DNA endonuclease aI3"/>
    <property type="match status" value="1"/>
</dbReference>
<name>A0A1X6MIS2_9APHY</name>
<organism evidence="3 4">
    <name type="scientific">Postia placenta MAD-698-R-SB12</name>
    <dbReference type="NCBI Taxonomy" id="670580"/>
    <lineage>
        <taxon>Eukaryota</taxon>
        <taxon>Fungi</taxon>
        <taxon>Dikarya</taxon>
        <taxon>Basidiomycota</taxon>
        <taxon>Agaricomycotina</taxon>
        <taxon>Agaricomycetes</taxon>
        <taxon>Polyporales</taxon>
        <taxon>Adustoporiaceae</taxon>
        <taxon>Rhodonia</taxon>
    </lineage>
</organism>
<dbReference type="Gene3D" id="3.10.28.10">
    <property type="entry name" value="Homing endonucleases"/>
    <property type="match status" value="2"/>
</dbReference>
<reference evidence="3 4" key="1">
    <citation type="submission" date="2017-04" db="EMBL/GenBank/DDBJ databases">
        <title>Genome Sequence of the Model Brown-Rot Fungus Postia placenta SB12.</title>
        <authorList>
            <consortium name="DOE Joint Genome Institute"/>
            <person name="Gaskell J."/>
            <person name="Kersten P."/>
            <person name="Larrondo L.F."/>
            <person name="Canessa P."/>
            <person name="Martinez D."/>
            <person name="Hibbett D."/>
            <person name="Schmoll M."/>
            <person name="Kubicek C.P."/>
            <person name="Martinez A.T."/>
            <person name="Yadav J."/>
            <person name="Master E."/>
            <person name="Magnuson J.K."/>
            <person name="James T."/>
            <person name="Yaver D."/>
            <person name="Berka R."/>
            <person name="Labutti K."/>
            <person name="Lipzen A."/>
            <person name="Aerts A."/>
            <person name="Barry K."/>
            <person name="Henrissat B."/>
            <person name="Blanchette R."/>
            <person name="Grigoriev I."/>
            <person name="Cullen D."/>
        </authorList>
    </citation>
    <scope>NUCLEOTIDE SEQUENCE [LARGE SCALE GENOMIC DNA]</scope>
    <source>
        <strain evidence="3 4">MAD-698-R-SB12</strain>
    </source>
</reference>
<dbReference type="InterPro" id="IPR036927">
    <property type="entry name" value="Cyt_c_oxase-like_su1_sf"/>
</dbReference>
<evidence type="ECO:0000259" key="2">
    <source>
        <dbReference type="Pfam" id="PF00961"/>
    </source>
</evidence>
<evidence type="ECO:0000256" key="1">
    <source>
        <dbReference type="ARBA" id="ARBA00002670"/>
    </source>
</evidence>
<dbReference type="Pfam" id="PF00961">
    <property type="entry name" value="LAGLIDADG_1"/>
    <property type="match status" value="2"/>
</dbReference>
<dbReference type="RefSeq" id="XP_024332930.1">
    <property type="nucleotide sequence ID" value="XM_024487610.1"/>
</dbReference>
<dbReference type="InterPro" id="IPR051289">
    <property type="entry name" value="LAGLIDADG_Endonuclease"/>
</dbReference>
<dbReference type="InterPro" id="IPR027434">
    <property type="entry name" value="Homing_endonucl"/>
</dbReference>
<dbReference type="STRING" id="670580.A0A1X6MIS2"/>
<keyword evidence="4" id="KW-1185">Reference proteome</keyword>
<dbReference type="AlphaFoldDB" id="A0A1X6MIS2"/>
<dbReference type="PANTHER" id="PTHR36181:SF1">
    <property type="entry name" value="LAGLIDADG ENDONUCLEASE"/>
    <property type="match status" value="1"/>
</dbReference>
<protein>
    <recommendedName>
        <fullName evidence="2">Homing endonuclease LAGLIDADG domain-containing protein</fullName>
    </recommendedName>
</protein>
<dbReference type="EMBL" id="KZ110617">
    <property type="protein sequence ID" value="OSX56136.1"/>
    <property type="molecule type" value="Genomic_DNA"/>
</dbReference>
<gene>
    <name evidence="3" type="ORF">POSPLADRAFT_1160884</name>
</gene>